<dbReference type="Proteomes" id="UP000663854">
    <property type="component" value="Unassembled WGS sequence"/>
</dbReference>
<keyword evidence="3" id="KW-1185">Reference proteome</keyword>
<dbReference type="EMBL" id="CAJNOL010003091">
    <property type="protein sequence ID" value="CAF1545926.1"/>
    <property type="molecule type" value="Genomic_DNA"/>
</dbReference>
<dbReference type="SUPFAM" id="SSF47769">
    <property type="entry name" value="SAM/Pointed domain"/>
    <property type="match status" value="1"/>
</dbReference>
<dbReference type="InterPro" id="IPR013761">
    <property type="entry name" value="SAM/pointed_sf"/>
</dbReference>
<gene>
    <name evidence="2" type="ORF">JXQ802_LOCUS43278</name>
    <name evidence="1" type="ORF">PYM288_LOCUS28143</name>
</gene>
<evidence type="ECO:0000313" key="3">
    <source>
        <dbReference type="Proteomes" id="UP000663870"/>
    </source>
</evidence>
<evidence type="ECO:0000313" key="1">
    <source>
        <dbReference type="EMBL" id="CAF1266287.1"/>
    </source>
</evidence>
<evidence type="ECO:0008006" key="4">
    <source>
        <dbReference type="Google" id="ProtNLM"/>
    </source>
</evidence>
<organism evidence="2 3">
    <name type="scientific">Rotaria sordida</name>
    <dbReference type="NCBI Taxonomy" id="392033"/>
    <lineage>
        <taxon>Eukaryota</taxon>
        <taxon>Metazoa</taxon>
        <taxon>Spiralia</taxon>
        <taxon>Gnathifera</taxon>
        <taxon>Rotifera</taxon>
        <taxon>Eurotatoria</taxon>
        <taxon>Bdelloidea</taxon>
        <taxon>Philodinida</taxon>
        <taxon>Philodinidae</taxon>
        <taxon>Rotaria</taxon>
    </lineage>
</organism>
<dbReference type="Proteomes" id="UP000663870">
    <property type="component" value="Unassembled WGS sequence"/>
</dbReference>
<sequence length="478" mass="55564">MNWSCEQVIEWCKSFIYDDFIISQFQEHEIDGETLFMMDSIEKLTLFPKLKQKLLFLREREKLFRINDDSSIIITDSSSSSTLNSRVSSSYFESQINFLTDNSMNDQILEKSSTKSEINLTFPDQYVIPTLPNALLEDIEAGAIHKFAPHHANRQVLIDIIAHDLINNFNLLYPTRKQFDDIGTAIVRKLKLPLTKDNVGIWKDAIQTKLKRKRFEHRDNEEVKAYQSRYSKFGSGRPVKKMTGEVAERDRQKQIMLITYDDDTLIVIQNKAKKLRDDPQLDLTILLQLWKETLHVRRKAIRNQTTSEILEEFPGYKDPMLIFEEVKMIMGADLRAVVRRQIPILLEKIIATPAFITDSPPIQLIRVLCRQFDESIHHLYCNTSPSSPYPSMVCTDNTINVYTDFLSIVSTTSPDDGLALVLAMYVVFELNFPKNGRAIRFLYAIMFGDTKYLSNKMRSLIKEKNIEIYTEQNRKICE</sequence>
<dbReference type="InterPro" id="IPR042812">
    <property type="entry name" value="SAMD3"/>
</dbReference>
<dbReference type="PANTHER" id="PTHR47302:SF1">
    <property type="entry name" value="STERILE ALPHA MOTIF DOMAIN-CONTAINING PROTEIN 3"/>
    <property type="match status" value="1"/>
</dbReference>
<protein>
    <recommendedName>
        <fullName evidence="4">SAM domain-containing protein</fullName>
    </recommendedName>
</protein>
<dbReference type="Gene3D" id="1.10.150.50">
    <property type="entry name" value="Transcription Factor, Ets-1"/>
    <property type="match status" value="1"/>
</dbReference>
<reference evidence="2" key="1">
    <citation type="submission" date="2021-02" db="EMBL/GenBank/DDBJ databases">
        <authorList>
            <person name="Nowell W R."/>
        </authorList>
    </citation>
    <scope>NUCLEOTIDE SEQUENCE</scope>
</reference>
<evidence type="ECO:0000313" key="2">
    <source>
        <dbReference type="EMBL" id="CAF1545926.1"/>
    </source>
</evidence>
<dbReference type="AlphaFoldDB" id="A0A815WC36"/>
<dbReference type="EMBL" id="CAJNOH010002007">
    <property type="protein sequence ID" value="CAF1266287.1"/>
    <property type="molecule type" value="Genomic_DNA"/>
</dbReference>
<name>A0A815WC36_9BILA</name>
<comment type="caution">
    <text evidence="2">The sequence shown here is derived from an EMBL/GenBank/DDBJ whole genome shotgun (WGS) entry which is preliminary data.</text>
</comment>
<accession>A0A815WC36</accession>
<dbReference type="PANTHER" id="PTHR47302">
    <property type="entry name" value="STERILE ALPHA MOTIF DOMAIN-CONTAINING PROTEIN 3"/>
    <property type="match status" value="1"/>
</dbReference>
<feature type="non-terminal residue" evidence="2">
    <location>
        <position position="1"/>
    </location>
</feature>
<proteinExistence type="predicted"/>